<dbReference type="AlphaFoldDB" id="A0A7C0ZDW3"/>
<reference evidence="1" key="1">
    <citation type="journal article" date="2020" name="mSystems">
        <title>Genome- and Community-Level Interaction Insights into Carbon Utilization and Element Cycling Functions of Hydrothermarchaeota in Hydrothermal Sediment.</title>
        <authorList>
            <person name="Zhou Z."/>
            <person name="Liu Y."/>
            <person name="Xu W."/>
            <person name="Pan J."/>
            <person name="Luo Z.H."/>
            <person name="Li M."/>
        </authorList>
    </citation>
    <scope>NUCLEOTIDE SEQUENCE [LARGE SCALE GENOMIC DNA]</scope>
    <source>
        <strain evidence="1">HyVt-102</strain>
    </source>
</reference>
<accession>A0A7C0ZDW3</accession>
<protein>
    <recommendedName>
        <fullName evidence="2">AbiEi antitoxin C-terminal domain-containing protein</fullName>
    </recommendedName>
</protein>
<comment type="caution">
    <text evidence="1">The sequence shown here is derived from an EMBL/GenBank/DDBJ whole genome shotgun (WGS) entry which is preliminary data.</text>
</comment>
<evidence type="ECO:0008006" key="2">
    <source>
        <dbReference type="Google" id="ProtNLM"/>
    </source>
</evidence>
<proteinExistence type="predicted"/>
<dbReference type="EMBL" id="DQWE01000282">
    <property type="protein sequence ID" value="HDI83319.1"/>
    <property type="molecule type" value="Genomic_DNA"/>
</dbReference>
<name>A0A7C0ZDW3_UNCW3</name>
<evidence type="ECO:0000313" key="1">
    <source>
        <dbReference type="EMBL" id="HDI83319.1"/>
    </source>
</evidence>
<sequence length="206" mass="23945">MKFMDFVERYGRLGVIHSSEVVGLVARPDVFRVQLNQWKEKGYLVPLKRGVYLVSQRFLKHEIPLFYISNELIFPSYVSLESAMAFYGLIPEGVFRGVVAVTTRKTETIYNKVGVFHYHHVKPSLFMGFRMVNIDGFTVKIASPEKSLLDYFYLRKIEEREIEGLRLQNLEIVNLAELESLSLSYPMRVQKIVRRLKNEIPSFTGS</sequence>
<dbReference type="Proteomes" id="UP000885847">
    <property type="component" value="Unassembled WGS sequence"/>
</dbReference>
<organism evidence="1">
    <name type="scientific">candidate division WOR-3 bacterium</name>
    <dbReference type="NCBI Taxonomy" id="2052148"/>
    <lineage>
        <taxon>Bacteria</taxon>
        <taxon>Bacteria division WOR-3</taxon>
    </lineage>
</organism>
<gene>
    <name evidence="1" type="ORF">ENF18_05960</name>
</gene>